<name>D0LX26_HALO1</name>
<reference evidence="9 10" key="1">
    <citation type="journal article" date="2010" name="Stand. Genomic Sci.">
        <title>Complete genome sequence of Haliangium ochraceum type strain (SMP-2).</title>
        <authorList>
            <consortium name="US DOE Joint Genome Institute (JGI-PGF)"/>
            <person name="Ivanova N."/>
            <person name="Daum C."/>
            <person name="Lang E."/>
            <person name="Abt B."/>
            <person name="Kopitz M."/>
            <person name="Saunders E."/>
            <person name="Lapidus A."/>
            <person name="Lucas S."/>
            <person name="Glavina Del Rio T."/>
            <person name="Nolan M."/>
            <person name="Tice H."/>
            <person name="Copeland A."/>
            <person name="Cheng J.F."/>
            <person name="Chen F."/>
            <person name="Bruce D."/>
            <person name="Goodwin L."/>
            <person name="Pitluck S."/>
            <person name="Mavromatis K."/>
            <person name="Pati A."/>
            <person name="Mikhailova N."/>
            <person name="Chen A."/>
            <person name="Palaniappan K."/>
            <person name="Land M."/>
            <person name="Hauser L."/>
            <person name="Chang Y.J."/>
            <person name="Jeffries C.D."/>
            <person name="Detter J.C."/>
            <person name="Brettin T."/>
            <person name="Rohde M."/>
            <person name="Goker M."/>
            <person name="Bristow J."/>
            <person name="Markowitz V."/>
            <person name="Eisen J.A."/>
            <person name="Hugenholtz P."/>
            <person name="Kyrpides N.C."/>
            <person name="Klenk H.P."/>
        </authorList>
    </citation>
    <scope>NUCLEOTIDE SEQUENCE [LARGE SCALE GENOMIC DNA]</scope>
    <source>
        <strain evidence="10">DSM 14365 / CIP 107738 / JCM 11303 / AJ 13395 / SMP-2</strain>
    </source>
</reference>
<dbReference type="InterPro" id="IPR006143">
    <property type="entry name" value="RND_pump_MFP"/>
</dbReference>
<dbReference type="FunFam" id="2.40.30.170:FF:000010">
    <property type="entry name" value="Efflux RND transporter periplasmic adaptor subunit"/>
    <property type="match status" value="1"/>
</dbReference>
<dbReference type="Pfam" id="PF19335">
    <property type="entry name" value="HMBD"/>
    <property type="match status" value="1"/>
</dbReference>
<feature type="domain" description="Heavy metal binding" evidence="6">
    <location>
        <begin position="108"/>
        <end position="135"/>
    </location>
</feature>
<evidence type="ECO:0000313" key="9">
    <source>
        <dbReference type="EMBL" id="ACY16068.1"/>
    </source>
</evidence>
<protein>
    <submittedName>
        <fullName evidence="9">Efflux transporter, RND family, MFP subunit</fullName>
    </submittedName>
</protein>
<dbReference type="InterPro" id="IPR021782">
    <property type="entry name" value="DUF3347"/>
</dbReference>
<evidence type="ECO:0000313" key="10">
    <source>
        <dbReference type="Proteomes" id="UP000001880"/>
    </source>
</evidence>
<feature type="region of interest" description="Disordered" evidence="3">
    <location>
        <begin position="1"/>
        <end position="61"/>
    </location>
</feature>
<dbReference type="STRING" id="502025.Hoch_3566"/>
<dbReference type="SUPFAM" id="SSF111369">
    <property type="entry name" value="HlyD-like secretion proteins"/>
    <property type="match status" value="1"/>
</dbReference>
<dbReference type="RefSeq" id="WP_012828667.1">
    <property type="nucleotide sequence ID" value="NC_013440.1"/>
</dbReference>
<dbReference type="OrthoDB" id="9806939at2"/>
<dbReference type="Pfam" id="PF25954">
    <property type="entry name" value="Beta-barrel_RND_2"/>
    <property type="match status" value="1"/>
</dbReference>
<dbReference type="Gene3D" id="2.40.30.170">
    <property type="match status" value="1"/>
</dbReference>
<feature type="transmembrane region" description="Helical" evidence="4">
    <location>
        <begin position="70"/>
        <end position="88"/>
    </location>
</feature>
<evidence type="ECO:0000256" key="3">
    <source>
        <dbReference type="SAM" id="MobiDB-lite"/>
    </source>
</evidence>
<dbReference type="GO" id="GO:0046914">
    <property type="term" value="F:transition metal ion binding"/>
    <property type="evidence" value="ECO:0007669"/>
    <property type="project" value="TreeGrafter"/>
</dbReference>
<sequence length="671" mass="70721">MTRPEPPPQHANDAGDANAAETRAPGRSPDPTPDHKTGPTPDHAIDQTPASLPDAAPPASAAARAGKRNALVAVVALVAFALGLWLGGGSEPGGHEHAGAEAAAEAQVWTCSMHPQVRSPEPGACPICGMDLIPVSEAGGGDDDDTAPRRVALSPAARELARIRTRAVVTAADSARALHLLGRVDYDETRTRTITAWTAGRLERLRVATTGQRIRAGQPVADIYSPELYSAQEDLQQARRQLGRLQHASPTVKKGSVQALEATRERLRLLGVDEATLRAMEAAEHPRRLVTIRAPIGGTIIERMMSEGNYVTVGTPLYRVADLSVLWVQLDAYEDDLVLLRPGQTVTLETSAVPGETFTGKVAFIDPVVDKRTRTARVRVVVPNREGALRPGMFVEAAVQAEADGDERLVIPATAPLFTGRRSLVYVELANASRPTYEAREVVLGPKAGDVYPVLEGLEAGERVVIHGAFALDADLQIRGGESMMMDEGAGGAELALPAAAREPFAAAIGAYLRAQKALAADDLAAAQAAAGDTGSALDALAEALAAAADDDERASEAPPNAGQKAAQRAAEAARALAASGDIEQARRHFDPLSREAIALVERYGNPLADTVRVAYCPMAIGDRGARWLQREERVLNSYFGASMLHCGEIEDSHDADAAGAETGAEPEGQP</sequence>
<dbReference type="NCBIfam" id="TIGR01730">
    <property type="entry name" value="RND_mfp"/>
    <property type="match status" value="1"/>
</dbReference>
<evidence type="ECO:0000259" key="5">
    <source>
        <dbReference type="Pfam" id="PF11827"/>
    </source>
</evidence>
<evidence type="ECO:0000256" key="2">
    <source>
        <dbReference type="ARBA" id="ARBA00022448"/>
    </source>
</evidence>
<feature type="compositionally biased region" description="Low complexity" evidence="3">
    <location>
        <begin position="49"/>
        <end position="61"/>
    </location>
</feature>
<comment type="similarity">
    <text evidence="1">Belongs to the membrane fusion protein (MFP) (TC 8.A.1) family.</text>
</comment>
<dbReference type="KEGG" id="hoh:Hoch_3566"/>
<evidence type="ECO:0000256" key="4">
    <source>
        <dbReference type="SAM" id="Phobius"/>
    </source>
</evidence>
<proteinExistence type="inferred from homology"/>
<dbReference type="Pfam" id="PF25919">
    <property type="entry name" value="BSH_CusB"/>
    <property type="match status" value="1"/>
</dbReference>
<evidence type="ECO:0000259" key="6">
    <source>
        <dbReference type="Pfam" id="PF19335"/>
    </source>
</evidence>
<dbReference type="GO" id="GO:0060003">
    <property type="term" value="P:copper ion export"/>
    <property type="evidence" value="ECO:0007669"/>
    <property type="project" value="TreeGrafter"/>
</dbReference>
<dbReference type="InterPro" id="IPR058792">
    <property type="entry name" value="Beta-barrel_RND_2"/>
</dbReference>
<evidence type="ECO:0000259" key="8">
    <source>
        <dbReference type="Pfam" id="PF25954"/>
    </source>
</evidence>
<dbReference type="HOGENOM" id="CLU_018816_13_1_7"/>
<dbReference type="GO" id="GO:0015679">
    <property type="term" value="P:plasma membrane copper ion transport"/>
    <property type="evidence" value="ECO:0007669"/>
    <property type="project" value="TreeGrafter"/>
</dbReference>
<dbReference type="GO" id="GO:0016020">
    <property type="term" value="C:membrane"/>
    <property type="evidence" value="ECO:0007669"/>
    <property type="project" value="InterPro"/>
</dbReference>
<dbReference type="InterPro" id="IPR045800">
    <property type="entry name" value="HMBD"/>
</dbReference>
<dbReference type="Pfam" id="PF11827">
    <property type="entry name" value="DUF3347"/>
    <property type="match status" value="1"/>
</dbReference>
<evidence type="ECO:0000256" key="1">
    <source>
        <dbReference type="ARBA" id="ARBA00009477"/>
    </source>
</evidence>
<dbReference type="GO" id="GO:0022857">
    <property type="term" value="F:transmembrane transporter activity"/>
    <property type="evidence" value="ECO:0007669"/>
    <property type="project" value="InterPro"/>
</dbReference>
<keyword evidence="4" id="KW-0812">Transmembrane</keyword>
<dbReference type="PANTHER" id="PTHR30097">
    <property type="entry name" value="CATION EFFLUX SYSTEM PROTEIN CUSB"/>
    <property type="match status" value="1"/>
</dbReference>
<dbReference type="InterPro" id="IPR058790">
    <property type="entry name" value="BSH_CusB"/>
</dbReference>
<keyword evidence="10" id="KW-1185">Reference proteome</keyword>
<dbReference type="eggNOG" id="COG0845">
    <property type="taxonomic scope" value="Bacteria"/>
</dbReference>
<keyword evidence="2" id="KW-0813">Transport</keyword>
<dbReference type="Gene3D" id="2.40.420.20">
    <property type="match status" value="1"/>
</dbReference>
<accession>D0LX26</accession>
<dbReference type="EMBL" id="CP001804">
    <property type="protein sequence ID" value="ACY16068.1"/>
    <property type="molecule type" value="Genomic_DNA"/>
</dbReference>
<feature type="domain" description="DUF3347" evidence="5">
    <location>
        <begin position="510"/>
        <end position="605"/>
    </location>
</feature>
<dbReference type="InterPro" id="IPR051909">
    <property type="entry name" value="MFP_Cation_Efflux"/>
</dbReference>
<keyword evidence="4" id="KW-1133">Transmembrane helix</keyword>
<dbReference type="GO" id="GO:0030288">
    <property type="term" value="C:outer membrane-bounded periplasmic space"/>
    <property type="evidence" value="ECO:0007669"/>
    <property type="project" value="TreeGrafter"/>
</dbReference>
<dbReference type="Proteomes" id="UP000001880">
    <property type="component" value="Chromosome"/>
</dbReference>
<gene>
    <name evidence="9" type="ordered locus">Hoch_3566</name>
</gene>
<keyword evidence="4" id="KW-0472">Membrane</keyword>
<feature type="domain" description="CusB-like barrel-sandwich hybrid" evidence="7">
    <location>
        <begin position="193"/>
        <end position="321"/>
    </location>
</feature>
<dbReference type="AlphaFoldDB" id="D0LX26"/>
<organism evidence="9 10">
    <name type="scientific">Haliangium ochraceum (strain DSM 14365 / JCM 11303 / SMP-2)</name>
    <dbReference type="NCBI Taxonomy" id="502025"/>
    <lineage>
        <taxon>Bacteria</taxon>
        <taxon>Pseudomonadati</taxon>
        <taxon>Myxococcota</taxon>
        <taxon>Polyangia</taxon>
        <taxon>Haliangiales</taxon>
        <taxon>Kofleriaceae</taxon>
        <taxon>Haliangium</taxon>
    </lineage>
</organism>
<evidence type="ECO:0000259" key="7">
    <source>
        <dbReference type="Pfam" id="PF25919"/>
    </source>
</evidence>
<feature type="domain" description="CusB-like beta-barrel" evidence="8">
    <location>
        <begin position="326"/>
        <end position="402"/>
    </location>
</feature>
<dbReference type="PANTHER" id="PTHR30097:SF4">
    <property type="entry name" value="SLR6042 PROTEIN"/>
    <property type="match status" value="1"/>
</dbReference>